<gene>
    <name evidence="1" type="ORF">Satyrvirus8_13</name>
</gene>
<dbReference type="EMBL" id="MK072444">
    <property type="protein sequence ID" value="AYV85255.1"/>
    <property type="molecule type" value="Genomic_DNA"/>
</dbReference>
<reference evidence="1" key="1">
    <citation type="submission" date="2018-10" db="EMBL/GenBank/DDBJ databases">
        <title>Hidden diversity of soil giant viruses.</title>
        <authorList>
            <person name="Schulz F."/>
            <person name="Alteio L."/>
            <person name="Goudeau D."/>
            <person name="Ryan E.M."/>
            <person name="Malmstrom R.R."/>
            <person name="Blanchard J."/>
            <person name="Woyke T."/>
        </authorList>
    </citation>
    <scope>NUCLEOTIDE SEQUENCE</scope>
    <source>
        <strain evidence="1">SAV1</strain>
    </source>
</reference>
<proteinExistence type="predicted"/>
<protein>
    <submittedName>
        <fullName evidence="1">Uncharacterized protein</fullName>
    </submittedName>
</protein>
<evidence type="ECO:0000313" key="1">
    <source>
        <dbReference type="EMBL" id="AYV85255.1"/>
    </source>
</evidence>
<sequence>MADNIIDQATIDKMRKKEEIAKNNCINAAKKIMMNINTNNSSINMLIKEGLKKSDDGRIRIPRNQIGEELHKELDYFKQCPKAYNEFYSGIDNPITKEFTKISGLNIGYTRHAIFHSEMDGIWAEIM</sequence>
<name>A0A3G5ADF2_9VIRU</name>
<accession>A0A3G5ADF2</accession>
<organism evidence="1">
    <name type="scientific">Satyrvirus sp</name>
    <dbReference type="NCBI Taxonomy" id="2487771"/>
    <lineage>
        <taxon>Viruses</taxon>
        <taxon>Varidnaviria</taxon>
        <taxon>Bamfordvirae</taxon>
        <taxon>Nucleocytoviricota</taxon>
        <taxon>Megaviricetes</taxon>
        <taxon>Imitervirales</taxon>
        <taxon>Mimiviridae</taxon>
        <taxon>Megamimivirinae</taxon>
    </lineage>
</organism>